<dbReference type="GO" id="GO:0006633">
    <property type="term" value="P:fatty acid biosynthetic process"/>
    <property type="evidence" value="ECO:0007669"/>
    <property type="project" value="InterPro"/>
</dbReference>
<evidence type="ECO:0000256" key="1">
    <source>
        <dbReference type="ARBA" id="ARBA00022450"/>
    </source>
</evidence>
<keyword evidence="3" id="KW-0808">Transferase</keyword>
<accession>A0A3P7J7L2</accession>
<evidence type="ECO:0000256" key="3">
    <source>
        <dbReference type="ARBA" id="ARBA00022679"/>
    </source>
</evidence>
<proteinExistence type="predicted"/>
<keyword evidence="1" id="KW-0596">Phosphopantetheine</keyword>
<dbReference type="GO" id="GO:0004315">
    <property type="term" value="F:3-oxoacyl-[acyl-carrier-protein] synthase activity"/>
    <property type="evidence" value="ECO:0007669"/>
    <property type="project" value="InterPro"/>
</dbReference>
<dbReference type="PANTHER" id="PTHR43775">
    <property type="entry name" value="FATTY ACID SYNTHASE"/>
    <property type="match status" value="1"/>
</dbReference>
<dbReference type="Proteomes" id="UP000270094">
    <property type="component" value="Unassembled WGS sequence"/>
</dbReference>
<dbReference type="PROSITE" id="PS00606">
    <property type="entry name" value="KS3_1"/>
    <property type="match status" value="1"/>
</dbReference>
<dbReference type="Gene3D" id="3.40.47.10">
    <property type="match status" value="2"/>
</dbReference>
<dbReference type="InterPro" id="IPR014031">
    <property type="entry name" value="Ketoacyl_synth_C"/>
</dbReference>
<dbReference type="GO" id="GO:0004312">
    <property type="term" value="F:fatty acid synthase activity"/>
    <property type="evidence" value="ECO:0007669"/>
    <property type="project" value="TreeGrafter"/>
</dbReference>
<evidence type="ECO:0000313" key="5">
    <source>
        <dbReference type="EMBL" id="VDM79256.1"/>
    </source>
</evidence>
<protein>
    <recommendedName>
        <fullName evidence="4">Ketosynthase family 3 (KS3) domain-containing protein</fullName>
    </recommendedName>
</protein>
<feature type="domain" description="Ketosynthase family 3 (KS3)" evidence="4">
    <location>
        <begin position="1"/>
        <end position="262"/>
    </location>
</feature>
<dbReference type="Pfam" id="PF02801">
    <property type="entry name" value="Ketoacyl-synt_C"/>
    <property type="match status" value="1"/>
</dbReference>
<feature type="non-terminal residue" evidence="5">
    <location>
        <position position="262"/>
    </location>
</feature>
<dbReference type="SUPFAM" id="SSF53901">
    <property type="entry name" value="Thiolase-like"/>
    <property type="match status" value="1"/>
</dbReference>
<dbReference type="InterPro" id="IPR020841">
    <property type="entry name" value="PKS_Beta-ketoAc_synthase_dom"/>
</dbReference>
<dbReference type="Gene3D" id="1.10.1240.100">
    <property type="match status" value="1"/>
</dbReference>
<dbReference type="EMBL" id="UYYB01104510">
    <property type="protein sequence ID" value="VDM79256.1"/>
    <property type="molecule type" value="Genomic_DNA"/>
</dbReference>
<dbReference type="InterPro" id="IPR014030">
    <property type="entry name" value="Ketoacyl_synth_N"/>
</dbReference>
<dbReference type="PROSITE" id="PS52004">
    <property type="entry name" value="KS3_2"/>
    <property type="match status" value="1"/>
</dbReference>
<dbReference type="InterPro" id="IPR016039">
    <property type="entry name" value="Thiolase-like"/>
</dbReference>
<name>A0A3P7J7L2_STRVU</name>
<keyword evidence="6" id="KW-1185">Reference proteome</keyword>
<sequence>MCSVIAGRISYVFGCHGPAVTVDTACSSSLVAVDLAISALKSGRCSQAIVAGVNLILSERGQGARANGKMLSRHGMSLSFDARASGYGRSDGCVVMMLEVAKPNLDYLGIISGVNVNHGGRAISLTTPNPEAQKMLLNSLLQECGNPDLQYWEAHGTGTAVGSLTLPVIGEDVQLKACGLTSFGVSGTNAAGILRAAAKPDGEIGKMKKYNLLLISAKDKTSLGRMMRNIRDYMFTTAYTIDEMSAALAIRRQHYKCRCAIV</sequence>
<dbReference type="AlphaFoldDB" id="A0A3P7J7L2"/>
<reference evidence="5 6" key="1">
    <citation type="submission" date="2018-11" db="EMBL/GenBank/DDBJ databases">
        <authorList>
            <consortium name="Pathogen Informatics"/>
        </authorList>
    </citation>
    <scope>NUCLEOTIDE SEQUENCE [LARGE SCALE GENOMIC DNA]</scope>
</reference>
<gene>
    <name evidence="5" type="ORF">SVUK_LOCUS14254</name>
</gene>
<evidence type="ECO:0000256" key="2">
    <source>
        <dbReference type="ARBA" id="ARBA00022553"/>
    </source>
</evidence>
<dbReference type="SMART" id="SM00825">
    <property type="entry name" value="PKS_KS"/>
    <property type="match status" value="1"/>
</dbReference>
<dbReference type="OrthoDB" id="329835at2759"/>
<dbReference type="InterPro" id="IPR018201">
    <property type="entry name" value="Ketoacyl_synth_AS"/>
</dbReference>
<dbReference type="InterPro" id="IPR050091">
    <property type="entry name" value="PKS_NRPS_Biosynth_Enz"/>
</dbReference>
<organism evidence="5 6">
    <name type="scientific">Strongylus vulgaris</name>
    <name type="common">Blood worm</name>
    <dbReference type="NCBI Taxonomy" id="40348"/>
    <lineage>
        <taxon>Eukaryota</taxon>
        <taxon>Metazoa</taxon>
        <taxon>Ecdysozoa</taxon>
        <taxon>Nematoda</taxon>
        <taxon>Chromadorea</taxon>
        <taxon>Rhabditida</taxon>
        <taxon>Rhabditina</taxon>
        <taxon>Rhabditomorpha</taxon>
        <taxon>Strongyloidea</taxon>
        <taxon>Strongylidae</taxon>
        <taxon>Strongylus</taxon>
    </lineage>
</organism>
<keyword evidence="2" id="KW-0597">Phosphoprotein</keyword>
<evidence type="ECO:0000259" key="4">
    <source>
        <dbReference type="PROSITE" id="PS52004"/>
    </source>
</evidence>
<dbReference type="Pfam" id="PF00109">
    <property type="entry name" value="ketoacyl-synt"/>
    <property type="match status" value="1"/>
</dbReference>
<dbReference type="PANTHER" id="PTHR43775:SF37">
    <property type="entry name" value="SI:DKEY-61P9.11"/>
    <property type="match status" value="1"/>
</dbReference>
<dbReference type="CDD" id="cd00833">
    <property type="entry name" value="PKS"/>
    <property type="match status" value="1"/>
</dbReference>
<evidence type="ECO:0000313" key="6">
    <source>
        <dbReference type="Proteomes" id="UP000270094"/>
    </source>
</evidence>